<proteinExistence type="predicted"/>
<feature type="domain" description="SseB protein N-terminal" evidence="2">
    <location>
        <begin position="75"/>
        <end position="196"/>
    </location>
</feature>
<comment type="caution">
    <text evidence="3">The sequence shown here is derived from an EMBL/GenBank/DDBJ whole genome shotgun (WGS) entry which is preliminary data.</text>
</comment>
<evidence type="ECO:0000313" key="4">
    <source>
        <dbReference type="Proteomes" id="UP001500187"/>
    </source>
</evidence>
<dbReference type="Pfam" id="PF07179">
    <property type="entry name" value="SseB"/>
    <property type="match status" value="1"/>
</dbReference>
<keyword evidence="4" id="KW-1185">Reference proteome</keyword>
<evidence type="ECO:0000256" key="1">
    <source>
        <dbReference type="SAM" id="MobiDB-lite"/>
    </source>
</evidence>
<reference evidence="4" key="1">
    <citation type="journal article" date="2019" name="Int. J. Syst. Evol. Microbiol.">
        <title>The Global Catalogue of Microorganisms (GCM) 10K type strain sequencing project: providing services to taxonomists for standard genome sequencing and annotation.</title>
        <authorList>
            <consortium name="The Broad Institute Genomics Platform"/>
            <consortium name="The Broad Institute Genome Sequencing Center for Infectious Disease"/>
            <person name="Wu L."/>
            <person name="Ma J."/>
        </authorList>
    </citation>
    <scope>NUCLEOTIDE SEQUENCE [LARGE SCALE GENOMIC DNA]</scope>
    <source>
        <strain evidence="4">JCM 18541</strain>
    </source>
</reference>
<protein>
    <recommendedName>
        <fullName evidence="2">SseB protein N-terminal domain-containing protein</fullName>
    </recommendedName>
</protein>
<gene>
    <name evidence="3" type="ORF">GCM10023352_13190</name>
</gene>
<organism evidence="3 4">
    <name type="scientific">Rothia endophytica</name>
    <dbReference type="NCBI Taxonomy" id="1324766"/>
    <lineage>
        <taxon>Bacteria</taxon>
        <taxon>Bacillati</taxon>
        <taxon>Actinomycetota</taxon>
        <taxon>Actinomycetes</taxon>
        <taxon>Micrococcales</taxon>
        <taxon>Micrococcaceae</taxon>
        <taxon>Rothia</taxon>
    </lineage>
</organism>
<dbReference type="RefSeq" id="WP_345445866.1">
    <property type="nucleotide sequence ID" value="NZ_BAABKP010000002.1"/>
</dbReference>
<dbReference type="Proteomes" id="UP001500187">
    <property type="component" value="Unassembled WGS sequence"/>
</dbReference>
<feature type="compositionally biased region" description="Polar residues" evidence="1">
    <location>
        <begin position="55"/>
        <end position="71"/>
    </location>
</feature>
<feature type="region of interest" description="Disordered" evidence="1">
    <location>
        <begin position="1"/>
        <end position="71"/>
    </location>
</feature>
<sequence length="304" mass="32034">MADFSDRVHRAHTHGHGGGGGDQRNLPTHIAAQLASAGQKTDTGGQPWEGRNLAEGTSHTHQYPGDQGTTDPALQEVFDAFVAGEIDEAAVVDALRNVRIFAPVVAQLSQAEITEAGLVSDKESDMALVSIQAPDGRKALPIFTAVDALTGWHDLARPVAADMRKTALSAVEDDNQLIVINPGQNLTFVLRRPAFWAIAKGQEWVPSYRNSQVAQALQDIAAPISAVTAVEAAPGQGVYSRTADGIVLAGGGHGPELKITLRLALGLTQDQLNHTVQTFQQGLAINPVISELVDSVQISLASAS</sequence>
<evidence type="ECO:0000313" key="3">
    <source>
        <dbReference type="EMBL" id="GAA4795345.1"/>
    </source>
</evidence>
<evidence type="ECO:0000259" key="2">
    <source>
        <dbReference type="Pfam" id="PF07179"/>
    </source>
</evidence>
<accession>A0ABP9BGK6</accession>
<name>A0ABP9BGK6_9MICC</name>
<dbReference type="EMBL" id="BAABKP010000002">
    <property type="protein sequence ID" value="GAA4795345.1"/>
    <property type="molecule type" value="Genomic_DNA"/>
</dbReference>
<dbReference type="InterPro" id="IPR009839">
    <property type="entry name" value="SseB_N"/>
</dbReference>